<name>A0A0P1A6E3_PLAHL</name>
<protein>
    <submittedName>
        <fullName evidence="1">Uncharacterized protein</fullName>
    </submittedName>
</protein>
<dbReference type="Proteomes" id="UP000054928">
    <property type="component" value="Unassembled WGS sequence"/>
</dbReference>
<evidence type="ECO:0000313" key="2">
    <source>
        <dbReference type="Proteomes" id="UP000054928"/>
    </source>
</evidence>
<keyword evidence="2" id="KW-1185">Reference proteome</keyword>
<sequence length="60" mass="6965">MKLSISLFSRSNTTLQLLERADQNLTSLRFGCTQKIVKEIRRVSLTCSALERKVVFQRYS</sequence>
<proteinExistence type="predicted"/>
<dbReference type="GeneID" id="36395548"/>
<organism evidence="1 2">
    <name type="scientific">Plasmopara halstedii</name>
    <name type="common">Downy mildew of sunflower</name>
    <dbReference type="NCBI Taxonomy" id="4781"/>
    <lineage>
        <taxon>Eukaryota</taxon>
        <taxon>Sar</taxon>
        <taxon>Stramenopiles</taxon>
        <taxon>Oomycota</taxon>
        <taxon>Peronosporomycetes</taxon>
        <taxon>Peronosporales</taxon>
        <taxon>Peronosporaceae</taxon>
        <taxon>Plasmopara</taxon>
    </lineage>
</organism>
<dbReference type="AlphaFoldDB" id="A0A0P1A6E3"/>
<reference evidence="2" key="1">
    <citation type="submission" date="2014-09" db="EMBL/GenBank/DDBJ databases">
        <authorList>
            <person name="Sharma Rahul"/>
            <person name="Thines Marco"/>
        </authorList>
    </citation>
    <scope>NUCLEOTIDE SEQUENCE [LARGE SCALE GENOMIC DNA]</scope>
</reference>
<evidence type="ECO:0000313" key="1">
    <source>
        <dbReference type="EMBL" id="CEG36169.1"/>
    </source>
</evidence>
<dbReference type="EMBL" id="CCYD01000112">
    <property type="protein sequence ID" value="CEG36169.1"/>
    <property type="molecule type" value="Genomic_DNA"/>
</dbReference>
<dbReference type="RefSeq" id="XP_024572538.1">
    <property type="nucleotide sequence ID" value="XM_024716835.1"/>
</dbReference>
<accession>A0A0P1A6E3</accession>